<proteinExistence type="predicted"/>
<gene>
    <name evidence="1" type="ORF">FHS27_004805</name>
</gene>
<evidence type="ECO:0000313" key="1">
    <source>
        <dbReference type="EMBL" id="MBB3208971.1"/>
    </source>
</evidence>
<protein>
    <submittedName>
        <fullName evidence="1">Uncharacterized protein</fullName>
    </submittedName>
</protein>
<keyword evidence="2" id="KW-1185">Reference proteome</keyword>
<organism evidence="1 2">
    <name type="scientific">Aporhodopirellula rubra</name>
    <dbReference type="NCBI Taxonomy" id="980271"/>
    <lineage>
        <taxon>Bacteria</taxon>
        <taxon>Pseudomonadati</taxon>
        <taxon>Planctomycetota</taxon>
        <taxon>Planctomycetia</taxon>
        <taxon>Pirellulales</taxon>
        <taxon>Pirellulaceae</taxon>
        <taxon>Aporhodopirellula</taxon>
    </lineage>
</organism>
<comment type="caution">
    <text evidence="1">The sequence shown here is derived from an EMBL/GenBank/DDBJ whole genome shotgun (WGS) entry which is preliminary data.</text>
</comment>
<reference evidence="1 2" key="1">
    <citation type="submission" date="2020-08" db="EMBL/GenBank/DDBJ databases">
        <title>Genomic Encyclopedia of Type Strains, Phase III (KMG-III): the genomes of soil and plant-associated and newly described type strains.</title>
        <authorList>
            <person name="Whitman W."/>
        </authorList>
    </citation>
    <scope>NUCLEOTIDE SEQUENCE [LARGE SCALE GENOMIC DNA]</scope>
    <source>
        <strain evidence="1 2">CECT 8075</strain>
    </source>
</reference>
<accession>A0A7W5H8F9</accession>
<dbReference type="AlphaFoldDB" id="A0A7W5H8F9"/>
<dbReference type="Proteomes" id="UP000536179">
    <property type="component" value="Unassembled WGS sequence"/>
</dbReference>
<name>A0A7W5H8F9_9BACT</name>
<sequence length="40" mass="4393">MQAYACLDQQPEVITCRMIGPGTFDPAWHQVCRRGLGADG</sequence>
<dbReference type="EMBL" id="JACHXU010000019">
    <property type="protein sequence ID" value="MBB3208971.1"/>
    <property type="molecule type" value="Genomic_DNA"/>
</dbReference>
<evidence type="ECO:0000313" key="2">
    <source>
        <dbReference type="Proteomes" id="UP000536179"/>
    </source>
</evidence>